<sequence length="375" mass="39447">MKLNLKIVYLVLSILSVWGISACKKSQDGGTGAPSVTRVRLLSKNDTVRDVIHPINLDSNSIYDQTRLNPFDSTVAAGRLNTQYAILGANLLTTKSVTINGVSVYFNPGLVTDNSIILTLPPTLPFGPSQTNTLTIVTQHGAVDFAFSIQQPPPIITSFTPLAASAGDIITITGTVFNSVSAVKFDTTPAEIVGTPTNTQIQVKVPAGVVQSYIYVTTPGGTSKSPGTFGFKSLVYDDAFSSGWGSCFGYNSTRDLANTEHPKRGTAAIKTTFSDAYGAFQVGYNGATLDVKKAGLTAIKFSVYGGASTDGKQIQVVINGSYGSSVVLTLSTGSYTDYTVPLSSLGNPASISELVIQNYGGNVPSTIYIDDIGFI</sequence>
<dbReference type="InterPro" id="IPR008979">
    <property type="entry name" value="Galactose-bd-like_sf"/>
</dbReference>
<evidence type="ECO:0000313" key="2">
    <source>
        <dbReference type="EMBL" id="RWY54274.1"/>
    </source>
</evidence>
<dbReference type="SUPFAM" id="SSF49785">
    <property type="entry name" value="Galactose-binding domain-like"/>
    <property type="match status" value="1"/>
</dbReference>
<dbReference type="Proteomes" id="UP000286701">
    <property type="component" value="Unassembled WGS sequence"/>
</dbReference>
<comment type="caution">
    <text evidence="2">The sequence shown here is derived from an EMBL/GenBank/DDBJ whole genome shotgun (WGS) entry which is preliminary data.</text>
</comment>
<accession>A0A444MRN2</accession>
<feature type="domain" description="IPT/TIG" evidence="1">
    <location>
        <begin position="154"/>
        <end position="229"/>
    </location>
</feature>
<dbReference type="InterPro" id="IPR014756">
    <property type="entry name" value="Ig_E-set"/>
</dbReference>
<dbReference type="EMBL" id="SBIW01000003">
    <property type="protein sequence ID" value="RWY54274.1"/>
    <property type="molecule type" value="Genomic_DNA"/>
</dbReference>
<dbReference type="Pfam" id="PF01833">
    <property type="entry name" value="TIG"/>
    <property type="match status" value="1"/>
</dbReference>
<protein>
    <recommendedName>
        <fullName evidence="1">IPT/TIG domain-containing protein</fullName>
    </recommendedName>
</protein>
<dbReference type="OrthoDB" id="660167at2"/>
<proteinExistence type="predicted"/>
<dbReference type="Gene3D" id="2.60.120.430">
    <property type="entry name" value="Galactose-binding lectin"/>
    <property type="match status" value="1"/>
</dbReference>
<dbReference type="InterPro" id="IPR002909">
    <property type="entry name" value="IPT_dom"/>
</dbReference>
<gene>
    <name evidence="2" type="ORF">EPL05_09575</name>
</gene>
<reference evidence="2 3" key="1">
    <citation type="submission" date="2019-01" db="EMBL/GenBank/DDBJ databases">
        <title>Mucilaginibacter antarcticum sp. nov., isolated from antarctic soil.</title>
        <authorList>
            <person name="Yan Y.-Q."/>
            <person name="Du Z.-J."/>
        </authorList>
    </citation>
    <scope>NUCLEOTIDE SEQUENCE [LARGE SCALE GENOMIC DNA]</scope>
    <source>
        <strain evidence="2 3">F01003</strain>
    </source>
</reference>
<keyword evidence="3" id="KW-1185">Reference proteome</keyword>
<dbReference type="PROSITE" id="PS51257">
    <property type="entry name" value="PROKAR_LIPOPROTEIN"/>
    <property type="match status" value="1"/>
</dbReference>
<evidence type="ECO:0000259" key="1">
    <source>
        <dbReference type="Pfam" id="PF01833"/>
    </source>
</evidence>
<name>A0A444MRN2_9SPHI</name>
<organism evidence="2 3">
    <name type="scientific">Mucilaginibacter gilvus</name>
    <dbReference type="NCBI Taxonomy" id="2305909"/>
    <lineage>
        <taxon>Bacteria</taxon>
        <taxon>Pseudomonadati</taxon>
        <taxon>Bacteroidota</taxon>
        <taxon>Sphingobacteriia</taxon>
        <taxon>Sphingobacteriales</taxon>
        <taxon>Sphingobacteriaceae</taxon>
        <taxon>Mucilaginibacter</taxon>
    </lineage>
</organism>
<dbReference type="Gene3D" id="2.60.40.10">
    <property type="entry name" value="Immunoglobulins"/>
    <property type="match status" value="2"/>
</dbReference>
<dbReference type="SUPFAM" id="SSF81296">
    <property type="entry name" value="E set domains"/>
    <property type="match status" value="1"/>
</dbReference>
<evidence type="ECO:0000313" key="3">
    <source>
        <dbReference type="Proteomes" id="UP000286701"/>
    </source>
</evidence>
<dbReference type="AlphaFoldDB" id="A0A444MRN2"/>
<dbReference type="InterPro" id="IPR013783">
    <property type="entry name" value="Ig-like_fold"/>
</dbReference>
<dbReference type="RefSeq" id="WP_128533709.1">
    <property type="nucleotide sequence ID" value="NZ_SBIW01000003.1"/>
</dbReference>